<dbReference type="GO" id="GO:0016020">
    <property type="term" value="C:membrane"/>
    <property type="evidence" value="ECO:0007669"/>
    <property type="project" value="InterPro"/>
</dbReference>
<dbReference type="Gene3D" id="2.40.420.20">
    <property type="match status" value="1"/>
</dbReference>
<dbReference type="GO" id="GO:0030313">
    <property type="term" value="C:cell envelope"/>
    <property type="evidence" value="ECO:0007669"/>
    <property type="project" value="UniProtKB-SubCell"/>
</dbReference>
<evidence type="ECO:0000256" key="3">
    <source>
        <dbReference type="ARBA" id="ARBA00023054"/>
    </source>
</evidence>
<dbReference type="PANTHER" id="PTHR32347">
    <property type="entry name" value="EFFLUX SYSTEM COMPONENT YKNX-RELATED"/>
    <property type="match status" value="1"/>
</dbReference>
<dbReference type="KEGG" id="wma:WM2015_97"/>
<dbReference type="Pfam" id="PF25876">
    <property type="entry name" value="HH_MFP_RND"/>
    <property type="match status" value="1"/>
</dbReference>
<evidence type="ECO:0000259" key="4">
    <source>
        <dbReference type="Pfam" id="PF25876"/>
    </source>
</evidence>
<evidence type="ECO:0000313" key="8">
    <source>
        <dbReference type="Proteomes" id="UP000066624"/>
    </source>
</evidence>
<dbReference type="Gene3D" id="1.10.287.470">
    <property type="entry name" value="Helix hairpin bin"/>
    <property type="match status" value="1"/>
</dbReference>
<dbReference type="InterPro" id="IPR006143">
    <property type="entry name" value="RND_pump_MFP"/>
</dbReference>
<organism evidence="7 8">
    <name type="scientific">Wenzhouxiangella marina</name>
    <dbReference type="NCBI Taxonomy" id="1579979"/>
    <lineage>
        <taxon>Bacteria</taxon>
        <taxon>Pseudomonadati</taxon>
        <taxon>Pseudomonadota</taxon>
        <taxon>Gammaproteobacteria</taxon>
        <taxon>Chromatiales</taxon>
        <taxon>Wenzhouxiangellaceae</taxon>
        <taxon>Wenzhouxiangella</taxon>
    </lineage>
</organism>
<dbReference type="InterPro" id="IPR058624">
    <property type="entry name" value="MdtA-like_HH"/>
</dbReference>
<dbReference type="Pfam" id="PF25954">
    <property type="entry name" value="Beta-barrel_RND_2"/>
    <property type="match status" value="1"/>
</dbReference>
<sequence length="482" mass="52470">MKRTVIKLGLVLAVAVAVWWFWPGEESSEAPQIEVTAVERGDITRIVSAVGSVRALNTVEVGSQLSGQIDQLLADFNTPVQAGDLLARIDPQTFERRVQEAEANLAVARANVSIQDAGIRKAEVALGNAEREYRRQQSLVERGLISASDLDQAEATFLSAQADLDIARAQKTNAEATVLQREAALDSARIDLERTEIRSPIDGVVIERAVDLGQTVAASLQAPLLFSIAQDLSEIQIEASVDEADIGSVREGAEASFTVDAFPDREFAGQVTQVRLAPLEEQNVVTYTVVINASNPGQRLLPGMTASIDIVTGVRENVLRVANAAVRFRAPEELIAADAGPGEGAARPDPGAQLAESLREMGVDEARLETIQNEMREAFGQLRGLFMSGADRETIRARIGEATREVMLRHLNDEEMAAFEALQRERESTRPATLYSLREDGLLQPRRVRLGIADDRYTELAAGDLSEGDEVVTRLPRTRDES</sequence>
<proteinExistence type="inferred from homology"/>
<feature type="domain" description="CusB-like beta-barrel" evidence="6">
    <location>
        <begin position="237"/>
        <end position="310"/>
    </location>
</feature>
<dbReference type="GO" id="GO:0022857">
    <property type="term" value="F:transmembrane transporter activity"/>
    <property type="evidence" value="ECO:0007669"/>
    <property type="project" value="InterPro"/>
</dbReference>
<reference evidence="7 8" key="1">
    <citation type="submission" date="2015-07" db="EMBL/GenBank/DDBJ databases">
        <authorList>
            <person name="Noorani M."/>
        </authorList>
    </citation>
    <scope>NUCLEOTIDE SEQUENCE [LARGE SCALE GENOMIC DNA]</scope>
    <source>
        <strain evidence="7 8">KCTC 42284</strain>
    </source>
</reference>
<evidence type="ECO:0000259" key="5">
    <source>
        <dbReference type="Pfam" id="PF25917"/>
    </source>
</evidence>
<dbReference type="NCBIfam" id="TIGR01730">
    <property type="entry name" value="RND_mfp"/>
    <property type="match status" value="1"/>
</dbReference>
<dbReference type="Gene3D" id="2.40.30.170">
    <property type="match status" value="1"/>
</dbReference>
<evidence type="ECO:0000313" key="7">
    <source>
        <dbReference type="EMBL" id="AKS40488.1"/>
    </source>
</evidence>
<comment type="subcellular location">
    <subcellularLocation>
        <location evidence="1">Cell envelope</location>
    </subcellularLocation>
</comment>
<dbReference type="Gene3D" id="2.40.50.100">
    <property type="match status" value="1"/>
</dbReference>
<dbReference type="Pfam" id="PF25917">
    <property type="entry name" value="BSH_RND"/>
    <property type="match status" value="1"/>
</dbReference>
<dbReference type="InterPro" id="IPR050465">
    <property type="entry name" value="UPF0194_transport"/>
</dbReference>
<evidence type="ECO:0000259" key="6">
    <source>
        <dbReference type="Pfam" id="PF25954"/>
    </source>
</evidence>
<dbReference type="PATRIC" id="fig|1579979.3.peg.102"/>
<dbReference type="STRING" id="1579979.WM2015_97"/>
<feature type="domain" description="Multidrug resistance protein MdtA-like barrel-sandwich hybrid" evidence="5">
    <location>
        <begin position="57"/>
        <end position="224"/>
    </location>
</feature>
<dbReference type="SUPFAM" id="SSF111369">
    <property type="entry name" value="HlyD-like secretion proteins"/>
    <property type="match status" value="2"/>
</dbReference>
<feature type="domain" description="Multidrug resistance protein MdtA-like alpha-helical hairpin" evidence="4">
    <location>
        <begin position="119"/>
        <end position="194"/>
    </location>
</feature>
<name>A0A0K0XS20_9GAMM</name>
<gene>
    <name evidence="7" type="ORF">WM2015_97</name>
</gene>
<dbReference type="OrthoDB" id="9791520at2"/>
<dbReference type="InterPro" id="IPR058792">
    <property type="entry name" value="Beta-barrel_RND_2"/>
</dbReference>
<comment type="similarity">
    <text evidence="2">Belongs to the membrane fusion protein (MFP) (TC 8.A.1) family.</text>
</comment>
<dbReference type="PANTHER" id="PTHR32347:SF14">
    <property type="entry name" value="EFFLUX SYSTEM COMPONENT YKNX-RELATED"/>
    <property type="match status" value="1"/>
</dbReference>
<dbReference type="AlphaFoldDB" id="A0A0K0XS20"/>
<protein>
    <submittedName>
        <fullName evidence="7">RND family efflux transporter MFP subunit</fullName>
    </submittedName>
</protein>
<keyword evidence="8" id="KW-1185">Reference proteome</keyword>
<dbReference type="Proteomes" id="UP000066624">
    <property type="component" value="Chromosome"/>
</dbReference>
<accession>A0A0K0XS20</accession>
<dbReference type="RefSeq" id="WP_049724202.1">
    <property type="nucleotide sequence ID" value="NZ_CP012154.1"/>
</dbReference>
<keyword evidence="3" id="KW-0175">Coiled coil</keyword>
<dbReference type="EMBL" id="CP012154">
    <property type="protein sequence ID" value="AKS40488.1"/>
    <property type="molecule type" value="Genomic_DNA"/>
</dbReference>
<dbReference type="InterPro" id="IPR058625">
    <property type="entry name" value="MdtA-like_BSH"/>
</dbReference>
<evidence type="ECO:0000256" key="1">
    <source>
        <dbReference type="ARBA" id="ARBA00004196"/>
    </source>
</evidence>
<evidence type="ECO:0000256" key="2">
    <source>
        <dbReference type="ARBA" id="ARBA00009477"/>
    </source>
</evidence>